<keyword evidence="5" id="KW-1185">Reference proteome</keyword>
<dbReference type="AlphaFoldDB" id="A0A1C4H6K4"/>
<dbReference type="EMBL" id="FMBL01000003">
    <property type="protein sequence ID" value="SCC80497.1"/>
    <property type="molecule type" value="Genomic_DNA"/>
</dbReference>
<dbReference type="PANTHER" id="PTHR38658:SF1">
    <property type="entry name" value="OXPP CYCLE PROTEIN OPCA-RELATED"/>
    <property type="match status" value="1"/>
</dbReference>
<dbReference type="InterPro" id="IPR046801">
    <property type="entry name" value="OpcA_G6PD_N"/>
</dbReference>
<dbReference type="Pfam" id="PF10128">
    <property type="entry name" value="OpcA_G6PD_assem"/>
    <property type="match status" value="1"/>
</dbReference>
<proteinExistence type="predicted"/>
<dbReference type="InterPro" id="IPR004555">
    <property type="entry name" value="G6PDH_assembly_OpcA"/>
</dbReference>
<gene>
    <name evidence="4" type="ORF">GA0061077_1226</name>
</gene>
<evidence type="ECO:0000259" key="2">
    <source>
        <dbReference type="Pfam" id="PF10128"/>
    </source>
</evidence>
<dbReference type="InterPro" id="IPR046802">
    <property type="entry name" value="OpcA_G6PD_C"/>
</dbReference>
<sequence>MIIKMPNTQTSAIARKIEELHQQRGEAGNDRVLTLIISTDDQELENALKIANFAGREHPCRVIAIVPETKELPFCDIDKEPECYVTDSTDEETDLDAQVRFGADAGAGEVIVLRPRNGLCQHTDTLVIPLLVPDAPVVTWWPTNPPDNPSSDPLGAMAGSRITDARRSSTPDKTFATLRSNWEPKDIDFSWTRVTIWRAMVATTLDQPPHLPVESVRVTSQRDYLPVELLAAWLALELNVPVDVEYQDGADGVTGVYLTRSDGVISVERPDSREAIISQPGQASQRVAMPLRTLEDCLSEELRRIDPDEIYADVINKGWNMISA</sequence>
<accession>A0A1C4H6K4</accession>
<evidence type="ECO:0000313" key="5">
    <source>
        <dbReference type="Proteomes" id="UP000242610"/>
    </source>
</evidence>
<feature type="domain" description="Glucose-6-phosphate dehydrogenase assembly protein OpcA C-terminal" evidence="3">
    <location>
        <begin position="184"/>
        <end position="314"/>
    </location>
</feature>
<organism evidence="4 5">
    <name type="scientific">Bifidobacterium commune</name>
    <dbReference type="NCBI Taxonomy" id="1505727"/>
    <lineage>
        <taxon>Bacteria</taxon>
        <taxon>Bacillati</taxon>
        <taxon>Actinomycetota</taxon>
        <taxon>Actinomycetes</taxon>
        <taxon>Bifidobacteriales</taxon>
        <taxon>Bifidobacteriaceae</taxon>
        <taxon>Bifidobacterium</taxon>
    </lineage>
</organism>
<evidence type="ECO:0000313" key="4">
    <source>
        <dbReference type="EMBL" id="SCC80497.1"/>
    </source>
</evidence>
<reference evidence="5" key="1">
    <citation type="submission" date="2016-08" db="EMBL/GenBank/DDBJ databases">
        <authorList>
            <person name="Varghese N."/>
            <person name="Submissions Spin"/>
        </authorList>
    </citation>
    <scope>NUCLEOTIDE SEQUENCE [LARGE SCALE GENOMIC DNA]</scope>
    <source>
        <strain evidence="5">R-52791</strain>
    </source>
</reference>
<dbReference type="Pfam" id="PF20171">
    <property type="entry name" value="OpcA_G6PD_C"/>
    <property type="match status" value="1"/>
</dbReference>
<feature type="region of interest" description="Disordered" evidence="1">
    <location>
        <begin position="146"/>
        <end position="171"/>
    </location>
</feature>
<feature type="domain" description="Glucose-6-phosphate dehydrogenase assembly protein OpcA N-terminal" evidence="2">
    <location>
        <begin position="52"/>
        <end position="179"/>
    </location>
</feature>
<dbReference type="RefSeq" id="WP_091848167.1">
    <property type="nucleotide sequence ID" value="NZ_FMBL01000003.1"/>
</dbReference>
<dbReference type="PANTHER" id="PTHR38658">
    <property type="entry name" value="OXPP CYCLE PROTEIN OPCA-RELATED"/>
    <property type="match status" value="1"/>
</dbReference>
<evidence type="ECO:0000256" key="1">
    <source>
        <dbReference type="SAM" id="MobiDB-lite"/>
    </source>
</evidence>
<dbReference type="STRING" id="1505727.GA0061077_1226"/>
<name>A0A1C4H6K4_9BIFI</name>
<dbReference type="OrthoDB" id="128564at2"/>
<dbReference type="Proteomes" id="UP000242610">
    <property type="component" value="Unassembled WGS sequence"/>
</dbReference>
<protein>
    <submittedName>
        <fullName evidence="4">Glucose-6-phosphate dehydrogenase assembly protein OpcA</fullName>
    </submittedName>
</protein>
<evidence type="ECO:0000259" key="3">
    <source>
        <dbReference type="Pfam" id="PF20171"/>
    </source>
</evidence>